<reference evidence="5" key="3">
    <citation type="submission" date="2025-09" db="UniProtKB">
        <authorList>
            <consortium name="Ensembl"/>
        </authorList>
    </citation>
    <scope>IDENTIFICATION</scope>
</reference>
<evidence type="ECO:0000313" key="6">
    <source>
        <dbReference type="Proteomes" id="UP000291000"/>
    </source>
</evidence>
<feature type="compositionally biased region" description="Basic and acidic residues" evidence="3">
    <location>
        <begin position="398"/>
        <end position="412"/>
    </location>
</feature>
<evidence type="ECO:0000259" key="4">
    <source>
        <dbReference type="PROSITE" id="PS51253"/>
    </source>
</evidence>
<dbReference type="Bgee" id="ENSCHIG00000026767">
    <property type="expression patterns" value="Expressed in metanephros cortex and 18 other cell types or tissues"/>
</dbReference>
<organism evidence="5 6">
    <name type="scientific">Capra hircus</name>
    <name type="common">Goat</name>
    <dbReference type="NCBI Taxonomy" id="9925"/>
    <lineage>
        <taxon>Eukaryota</taxon>
        <taxon>Metazoa</taxon>
        <taxon>Chordata</taxon>
        <taxon>Craniata</taxon>
        <taxon>Vertebrata</taxon>
        <taxon>Euteleostomi</taxon>
        <taxon>Mammalia</taxon>
        <taxon>Eutheria</taxon>
        <taxon>Laurasiatheria</taxon>
        <taxon>Artiodactyla</taxon>
        <taxon>Ruminantia</taxon>
        <taxon>Pecora</taxon>
        <taxon>Bovidae</taxon>
        <taxon>Caprinae</taxon>
        <taxon>Capra</taxon>
    </lineage>
</organism>
<evidence type="ECO:0000256" key="2">
    <source>
        <dbReference type="ARBA" id="ARBA00023242"/>
    </source>
</evidence>
<dbReference type="GeneTree" id="ENSGT00940000163700"/>
<feature type="region of interest" description="Disordered" evidence="3">
    <location>
        <begin position="398"/>
        <end position="418"/>
    </location>
</feature>
<dbReference type="AlphaFoldDB" id="A0A452G9A3"/>
<dbReference type="InterPro" id="IPR009057">
    <property type="entry name" value="Homeodomain-like_sf"/>
</dbReference>
<dbReference type="Pfam" id="PF03221">
    <property type="entry name" value="HTH_Tnp_Tc5"/>
    <property type="match status" value="1"/>
</dbReference>
<dbReference type="PANTHER" id="PTHR19303">
    <property type="entry name" value="TRANSPOSON"/>
    <property type="match status" value="1"/>
</dbReference>
<dbReference type="STRING" id="9925.ENSCHIP00000033047"/>
<dbReference type="Ensembl" id="ENSCHIT00000040924.1">
    <property type="protein sequence ID" value="ENSCHIP00000033047.1"/>
    <property type="gene ID" value="ENSCHIG00000026767.1"/>
</dbReference>
<reference evidence="5 6" key="1">
    <citation type="submission" date="2016-04" db="EMBL/GenBank/DDBJ databases">
        <title>Polished mammalian reference genomes with single-molecule sequencing and chromosome conformation capture applied to the Capra hircus genome.</title>
        <authorList>
            <person name="Bickhart D.M."/>
            <person name="Koren S."/>
            <person name="Rosen B."/>
            <person name="Hastie A."/>
            <person name="Liachko I."/>
            <person name="Sullivan S.T."/>
            <person name="Burton J."/>
            <person name="Sayre B.L."/>
            <person name="Huson H.J."/>
            <person name="Lee J."/>
            <person name="Lam E."/>
            <person name="Kelley C.M."/>
            <person name="Hutchison J.L."/>
            <person name="Zhou Y."/>
            <person name="Sun J."/>
            <person name="Crisa A."/>
            <person name="Schwartz J.C."/>
            <person name="Hammond J.A."/>
            <person name="Schroeder S.G."/>
            <person name="Liu G.E."/>
            <person name="Dunham M."/>
            <person name="Shendure J."/>
            <person name="Sonstegard T.S."/>
            <person name="Phillippy A.M."/>
            <person name="Van Tassell C.P."/>
            <person name="Smith T.P."/>
        </authorList>
    </citation>
    <scope>NUCLEOTIDE SEQUENCE [LARGE SCALE GENOMIC DNA]</scope>
</reference>
<keyword evidence="1" id="KW-0238">DNA-binding</keyword>
<reference evidence="5" key="2">
    <citation type="submission" date="2025-08" db="UniProtKB">
        <authorList>
            <consortium name="Ensembl"/>
        </authorList>
    </citation>
    <scope>IDENTIFICATION</scope>
</reference>
<accession>A0A452G9A3</accession>
<dbReference type="SMART" id="SM00674">
    <property type="entry name" value="CENPB"/>
    <property type="match status" value="1"/>
</dbReference>
<dbReference type="GO" id="GO:0005634">
    <property type="term" value="C:nucleus"/>
    <property type="evidence" value="ECO:0007669"/>
    <property type="project" value="Ensembl"/>
</dbReference>
<dbReference type="InterPro" id="IPR007889">
    <property type="entry name" value="HTH_Psq"/>
</dbReference>
<dbReference type="PROSITE" id="PS51253">
    <property type="entry name" value="HTH_CENPB"/>
    <property type="match status" value="1"/>
</dbReference>
<evidence type="ECO:0000313" key="5">
    <source>
        <dbReference type="Ensembl" id="ENSCHIP00000033047.1"/>
    </source>
</evidence>
<dbReference type="Pfam" id="PF04218">
    <property type="entry name" value="CENP-B_N"/>
    <property type="match status" value="1"/>
</dbReference>
<dbReference type="SUPFAM" id="SSF46689">
    <property type="entry name" value="Homeodomain-like"/>
    <property type="match status" value="2"/>
</dbReference>
<dbReference type="Proteomes" id="UP000291000">
    <property type="component" value="Chromosome 7"/>
</dbReference>
<dbReference type="Gene3D" id="1.10.10.60">
    <property type="entry name" value="Homeodomain-like"/>
    <property type="match status" value="2"/>
</dbReference>
<dbReference type="InterPro" id="IPR050863">
    <property type="entry name" value="CenT-Element_Derived"/>
</dbReference>
<protein>
    <submittedName>
        <fullName evidence="5">Tigger transposable element derived 6</fullName>
    </submittedName>
</protein>
<evidence type="ECO:0000256" key="1">
    <source>
        <dbReference type="ARBA" id="ARBA00023125"/>
    </source>
</evidence>
<keyword evidence="6" id="KW-1185">Reference proteome</keyword>
<feature type="domain" description="HTH CENPB-type" evidence="4">
    <location>
        <begin position="69"/>
        <end position="140"/>
    </location>
</feature>
<evidence type="ECO:0000256" key="3">
    <source>
        <dbReference type="SAM" id="MobiDB-lite"/>
    </source>
</evidence>
<dbReference type="GO" id="GO:0003677">
    <property type="term" value="F:DNA binding"/>
    <property type="evidence" value="ECO:0007669"/>
    <property type="project" value="UniProtKB-KW"/>
</dbReference>
<dbReference type="OMA" id="RCWQKAG"/>
<keyword evidence="2" id="KW-0539">Nucleus</keyword>
<dbReference type="EMBL" id="LWLT01000008">
    <property type="status" value="NOT_ANNOTATED_CDS"/>
    <property type="molecule type" value="Genomic_DNA"/>
</dbReference>
<dbReference type="InterPro" id="IPR006600">
    <property type="entry name" value="HTH_CenpB_DNA-bd_dom"/>
</dbReference>
<proteinExistence type="predicted"/>
<gene>
    <name evidence="5" type="primary">TIGD6</name>
</gene>
<sequence length="478" mass="53680">MGNKGNRKHPQFSLEEKMRVVEAVDSGKRKGNVAKEFGIIPSTLSTFLKILKDHAKLEEKMQEACMGLQQKRIRSAFCDDVDKTVFAWFQEIHAKNVLVTGSVIRKKALNLANKVGYDNFQANVGWLNRLQDRHEISLKAVCRGDSERLMQGDPTKEIIKLVADFSPDDIFNADETGMFFQLLPQHTLAAKGDHCQGDKKARQRLTALFCCSALGTEKMRPLIVGRSQAWMTQDMFNEWLMQVDARMKQCSAHSMLLPCLARTQVWYLTSNCTAVLQPLNLGIIHTMKLILLKFSSSEDQEKVDIKQADGMIAAAWWSAKRSTVVKCWQKAGIVPVELTDSDREQPPVNQVLPLKSCGTWWLLPPVSQMNLQDFVTADDDLIISQELLDTEVIQDMGARKSTDEAGSEDKGEASLPQQPKITITEAISSAQKLKRFLSTCAGVPDAIFGQLNGIDEYLMRRVIQTLVDSKITDFLQTK</sequence>
<name>A0A452G9A3_CAPHI</name>
<dbReference type="PANTHER" id="PTHR19303:SF52">
    <property type="entry name" value="TIGGER TRANSPOSABLE ELEMENT-DERIVED PROTEIN 6"/>
    <property type="match status" value="1"/>
</dbReference>